<evidence type="ECO:0000256" key="3">
    <source>
        <dbReference type="ARBA" id="ARBA00022729"/>
    </source>
</evidence>
<dbReference type="CDD" id="cd08498">
    <property type="entry name" value="PBP2_NikA_DppA_OppA_like_2"/>
    <property type="match status" value="1"/>
</dbReference>
<comment type="similarity">
    <text evidence="1">Belongs to the bacterial solute-binding protein 5 family.</text>
</comment>
<dbReference type="SUPFAM" id="SSF53850">
    <property type="entry name" value="Periplasmic binding protein-like II"/>
    <property type="match status" value="1"/>
</dbReference>
<dbReference type="PIRSF" id="PIRSF002741">
    <property type="entry name" value="MppA"/>
    <property type="match status" value="1"/>
</dbReference>
<sequence length="557" mass="59401">MYREANQATMPRPVVNPASRLAAAVLAVLAGLAAAALPAGAQATQAADLRIGYKAEISAADPHVLDPAGRNLWGHVYETLVGLDNTLRPVPLLATAWRQLDDRTWEFRLRAGVRFSNGEPFTAEDARYSIERAIKLPGARTFRTYLKSVAAVEVTGPLTLRVRTRSPNPVLPQNVGMVAMLPRSLGANAREADFAHGSAAIGTGPYRLVAWEHGQQLTLSRNPGYWGGAQPWQRVVFQFIPKEPARASALLSGLVDVIDASSASIADAFARTNGRIRIVSATSYMLNYLQLDQARTVSPYVQDHAGRPLAANPLRDVRVRQAISLAIDRDLIAARVTKGDSVPAGQMVPQGFFGFAPAVAAPRADVEPAHRLLAQAGYPQGFRLALHCPNDRYLNDAKTCEAIGQMLTRAGIRTEVRTLPYSVYITRATSGGAGGKPEFSAFLLGIGAVSGDSLEPLVAVAHAQDKAAGLGANNRSGYANAAVDALIGQAMRTMAPAPRELAQQGAAQRLAADAGIVPLHHLRAAWAYRDGLAVQPRSDGFTYAGNIRPAPPALPQR</sequence>
<protein>
    <submittedName>
        <fullName evidence="6">Putative ABC-type dipeptide transport system, periplasmic component</fullName>
    </submittedName>
</protein>
<evidence type="ECO:0000256" key="4">
    <source>
        <dbReference type="SAM" id="SignalP"/>
    </source>
</evidence>
<gene>
    <name evidence="6" type="ORF">CT19425_80126</name>
</gene>
<dbReference type="GO" id="GO:0043190">
    <property type="term" value="C:ATP-binding cassette (ABC) transporter complex"/>
    <property type="evidence" value="ECO:0007669"/>
    <property type="project" value="InterPro"/>
</dbReference>
<name>A0A375IF93_9BURK</name>
<dbReference type="InterPro" id="IPR030678">
    <property type="entry name" value="Peptide/Ni-bd"/>
</dbReference>
<dbReference type="InterPro" id="IPR000914">
    <property type="entry name" value="SBP_5_dom"/>
</dbReference>
<dbReference type="GO" id="GO:0015833">
    <property type="term" value="P:peptide transport"/>
    <property type="evidence" value="ECO:0007669"/>
    <property type="project" value="TreeGrafter"/>
</dbReference>
<dbReference type="InterPro" id="IPR039424">
    <property type="entry name" value="SBP_5"/>
</dbReference>
<dbReference type="PANTHER" id="PTHR30290">
    <property type="entry name" value="PERIPLASMIC BINDING COMPONENT OF ABC TRANSPORTER"/>
    <property type="match status" value="1"/>
</dbReference>
<evidence type="ECO:0000256" key="1">
    <source>
        <dbReference type="ARBA" id="ARBA00005695"/>
    </source>
</evidence>
<dbReference type="Gene3D" id="3.40.190.10">
    <property type="entry name" value="Periplasmic binding protein-like II"/>
    <property type="match status" value="1"/>
</dbReference>
<dbReference type="Gene3D" id="3.10.105.10">
    <property type="entry name" value="Dipeptide-binding Protein, Domain 3"/>
    <property type="match status" value="1"/>
</dbReference>
<evidence type="ECO:0000256" key="2">
    <source>
        <dbReference type="ARBA" id="ARBA00022448"/>
    </source>
</evidence>
<feature type="domain" description="Solute-binding protein family 5" evidence="5">
    <location>
        <begin position="89"/>
        <end position="464"/>
    </location>
</feature>
<feature type="chain" id="PRO_5016680214" evidence="4">
    <location>
        <begin position="42"/>
        <end position="557"/>
    </location>
</feature>
<evidence type="ECO:0000313" key="7">
    <source>
        <dbReference type="Proteomes" id="UP000255505"/>
    </source>
</evidence>
<dbReference type="AlphaFoldDB" id="A0A375IF93"/>
<keyword evidence="2" id="KW-0813">Transport</keyword>
<accession>A0A375IF93</accession>
<dbReference type="PANTHER" id="PTHR30290:SF9">
    <property type="entry name" value="OLIGOPEPTIDE-BINDING PROTEIN APPA"/>
    <property type="match status" value="1"/>
</dbReference>
<dbReference type="Proteomes" id="UP000255505">
    <property type="component" value="Chromosome I"/>
</dbReference>
<organism evidence="6 7">
    <name type="scientific">Cupriavidus taiwanensis</name>
    <dbReference type="NCBI Taxonomy" id="164546"/>
    <lineage>
        <taxon>Bacteria</taxon>
        <taxon>Pseudomonadati</taxon>
        <taxon>Pseudomonadota</taxon>
        <taxon>Betaproteobacteria</taxon>
        <taxon>Burkholderiales</taxon>
        <taxon>Burkholderiaceae</taxon>
        <taxon>Cupriavidus</taxon>
    </lineage>
</organism>
<dbReference type="GO" id="GO:1904680">
    <property type="term" value="F:peptide transmembrane transporter activity"/>
    <property type="evidence" value="ECO:0007669"/>
    <property type="project" value="TreeGrafter"/>
</dbReference>
<reference evidence="6 7" key="1">
    <citation type="submission" date="2018-01" db="EMBL/GenBank/DDBJ databases">
        <authorList>
            <person name="Gaut B.S."/>
            <person name="Morton B.R."/>
            <person name="Clegg M.T."/>
            <person name="Duvall M.R."/>
        </authorList>
    </citation>
    <scope>NUCLEOTIDE SEQUENCE [LARGE SCALE GENOMIC DNA]</scope>
    <source>
        <strain evidence="6">Cupriavidus taiwanensis LMG 19425</strain>
    </source>
</reference>
<proteinExistence type="inferred from homology"/>
<dbReference type="GO" id="GO:0030288">
    <property type="term" value="C:outer membrane-bounded periplasmic space"/>
    <property type="evidence" value="ECO:0007669"/>
    <property type="project" value="UniProtKB-ARBA"/>
</dbReference>
<dbReference type="Pfam" id="PF00496">
    <property type="entry name" value="SBP_bac_5"/>
    <property type="match status" value="1"/>
</dbReference>
<evidence type="ECO:0000313" key="6">
    <source>
        <dbReference type="EMBL" id="SPK72748.1"/>
    </source>
</evidence>
<dbReference type="EMBL" id="LT991976">
    <property type="protein sequence ID" value="SPK72748.1"/>
    <property type="molecule type" value="Genomic_DNA"/>
</dbReference>
<evidence type="ECO:0000259" key="5">
    <source>
        <dbReference type="Pfam" id="PF00496"/>
    </source>
</evidence>
<feature type="signal peptide" evidence="4">
    <location>
        <begin position="1"/>
        <end position="41"/>
    </location>
</feature>
<keyword evidence="3 4" id="KW-0732">Signal</keyword>